<dbReference type="FunFam" id="3.30.63.10:FF:000002">
    <property type="entry name" value="Guanylate kinase 1"/>
    <property type="match status" value="1"/>
</dbReference>
<dbReference type="InterPro" id="IPR020590">
    <property type="entry name" value="Guanylate_kinase_CS"/>
</dbReference>
<evidence type="ECO:0000256" key="5">
    <source>
        <dbReference type="SAM" id="MobiDB-lite"/>
    </source>
</evidence>
<evidence type="ECO:0000256" key="4">
    <source>
        <dbReference type="SAM" id="Coils"/>
    </source>
</evidence>
<sequence>MEGHDVQAVDEFRGLMEEMLEKAHEVKQTDTIDPPLNKSDLAESFERVLSIFPSTVSADFKKHVIETAIRPIFYNLLATTSIDSPAFVKLWNLFDIISILSDDEHTESGLLFWLVEELLDSQTLAGCRKIFDYLESRRERITAKHFQSKNLVILRSCNELLRRLSRAEDTAFCGRVFIFLFQSFPLGDRSSVNLRGEYHTENITAFEQLPPKEATPTAMEVDSDANLKPPMPEVKVTNGTGRRLSEEPTTGTKGVTFSKAEKPMPSDELYPIFWALQQNFSQPKRLFDSKHPEYFASLKSGLKATMAVFKSVQAENSGRPTKIAEESKKGTKRKRSQGGEDLADAYNPKYLTSPDLFELEISDLVFRRNILVQVLIILEFLLHLSAKAKEKLSKASLPDNANKSVMYADWTLSEEDTKWAIETKLSVADYLKQGYEGPFFLRMIETVLSRDKNWARWKVENCPSIARPAIAPDEYASAKSAARRTTSKRVKLNSGGTLDLKFLSDGDGRSNLDRLKDSSRYSVPAIKIYEAGILDDDFDIDRAEDTEAKQPHIEAKASKSWRALRIATTSKLVAFDKIENSEKIDDIFKDDPKPEEPVATIEQEPEAMDTDTIHPTDRRPIVVSGPSGVGKGTLLKMLMDKHPKVFGRKTSHTTRAPREGEIHGQHYYFVTKEEYDVMRDGDQYLELNNFNGNDYGTSKKVVESIIAQGKVPVMEMDYHGIQQLKDQGYAARFIFLAPPDIPTLEQRLQRRGSDEAEKIQQRLEIAEKEIEQSKVGGFHDTVIVNDDLEVSYKALEDYVFGREESNEAAAGVPVAVIEEKVEDGTAAVMENNEANAALVTEDATQ</sequence>
<keyword evidence="8" id="KW-1185">Reference proteome</keyword>
<dbReference type="InterPro" id="IPR017665">
    <property type="entry name" value="Guanylate_kinase"/>
</dbReference>
<feature type="domain" description="Guanylate kinase-like" evidence="6">
    <location>
        <begin position="618"/>
        <end position="800"/>
    </location>
</feature>
<dbReference type="SUPFAM" id="SSF52540">
    <property type="entry name" value="P-loop containing nucleoside triphosphate hydrolases"/>
    <property type="match status" value="1"/>
</dbReference>
<dbReference type="SMART" id="SM00072">
    <property type="entry name" value="GuKc"/>
    <property type="match status" value="1"/>
</dbReference>
<dbReference type="EC" id="2.7.4.8" evidence="1"/>
<keyword evidence="4" id="KW-0175">Coiled coil</keyword>
<dbReference type="EMBL" id="FJOG01000013">
    <property type="protein sequence ID" value="CZR59202.1"/>
    <property type="molecule type" value="Genomic_DNA"/>
</dbReference>
<dbReference type="InterPro" id="IPR021861">
    <property type="entry name" value="THO_THOC1"/>
</dbReference>
<keyword evidence="3" id="KW-0067">ATP-binding</keyword>
<name>A0A1L7X2G4_9HELO</name>
<feature type="region of interest" description="Disordered" evidence="5">
    <location>
        <begin position="315"/>
        <end position="345"/>
    </location>
</feature>
<feature type="coiled-coil region" evidence="4">
    <location>
        <begin position="749"/>
        <end position="776"/>
    </location>
</feature>
<dbReference type="InterPro" id="IPR008144">
    <property type="entry name" value="Guanylate_kin-like_dom"/>
</dbReference>
<dbReference type="PANTHER" id="PTHR13265">
    <property type="entry name" value="THO COMPLEX SUBUNIT 1"/>
    <property type="match status" value="1"/>
</dbReference>
<keyword evidence="2" id="KW-0547">Nucleotide-binding</keyword>
<dbReference type="GO" id="GO:0006406">
    <property type="term" value="P:mRNA export from nucleus"/>
    <property type="evidence" value="ECO:0007669"/>
    <property type="project" value="TreeGrafter"/>
</dbReference>
<dbReference type="GO" id="GO:0000445">
    <property type="term" value="C:THO complex part of transcription export complex"/>
    <property type="evidence" value="ECO:0007669"/>
    <property type="project" value="TreeGrafter"/>
</dbReference>
<dbReference type="PROSITE" id="PS00856">
    <property type="entry name" value="GUANYLATE_KINASE_1"/>
    <property type="match status" value="1"/>
</dbReference>
<evidence type="ECO:0000256" key="2">
    <source>
        <dbReference type="ARBA" id="ARBA00022741"/>
    </source>
</evidence>
<feature type="region of interest" description="Disordered" evidence="5">
    <location>
        <begin position="222"/>
        <end position="261"/>
    </location>
</feature>
<reference evidence="7 8" key="1">
    <citation type="submission" date="2016-03" db="EMBL/GenBank/DDBJ databases">
        <authorList>
            <person name="Ploux O."/>
        </authorList>
    </citation>
    <scope>NUCLEOTIDE SEQUENCE [LARGE SCALE GENOMIC DNA]</scope>
    <source>
        <strain evidence="7 8">UAMH 11012</strain>
    </source>
</reference>
<organism evidence="7 8">
    <name type="scientific">Phialocephala subalpina</name>
    <dbReference type="NCBI Taxonomy" id="576137"/>
    <lineage>
        <taxon>Eukaryota</taxon>
        <taxon>Fungi</taxon>
        <taxon>Dikarya</taxon>
        <taxon>Ascomycota</taxon>
        <taxon>Pezizomycotina</taxon>
        <taxon>Leotiomycetes</taxon>
        <taxon>Helotiales</taxon>
        <taxon>Mollisiaceae</taxon>
        <taxon>Phialocephala</taxon>
        <taxon>Phialocephala fortinii species complex</taxon>
    </lineage>
</organism>
<dbReference type="STRING" id="576137.A0A1L7X2G4"/>
<dbReference type="Pfam" id="PF11957">
    <property type="entry name" value="efThoc1"/>
    <property type="match status" value="1"/>
</dbReference>
<dbReference type="GO" id="GO:0004385">
    <property type="term" value="F:GMP kinase activity"/>
    <property type="evidence" value="ECO:0007669"/>
    <property type="project" value="UniProtKB-EC"/>
</dbReference>
<accession>A0A1L7X2G4</accession>
<dbReference type="PANTHER" id="PTHR13265:SF0">
    <property type="entry name" value="HPR1"/>
    <property type="match status" value="1"/>
</dbReference>
<dbReference type="Proteomes" id="UP000184330">
    <property type="component" value="Unassembled WGS sequence"/>
</dbReference>
<evidence type="ECO:0000313" key="8">
    <source>
        <dbReference type="Proteomes" id="UP000184330"/>
    </source>
</evidence>
<evidence type="ECO:0000256" key="1">
    <source>
        <dbReference type="ARBA" id="ARBA00012961"/>
    </source>
</evidence>
<dbReference type="Gene3D" id="3.40.50.300">
    <property type="entry name" value="P-loop containing nucleotide triphosphate hydrolases"/>
    <property type="match status" value="1"/>
</dbReference>
<evidence type="ECO:0000256" key="3">
    <source>
        <dbReference type="ARBA" id="ARBA00022840"/>
    </source>
</evidence>
<evidence type="ECO:0000259" key="6">
    <source>
        <dbReference type="PROSITE" id="PS50052"/>
    </source>
</evidence>
<protein>
    <recommendedName>
        <fullName evidence="1">guanylate kinase</fullName>
        <ecNumber evidence="1">2.7.4.8</ecNumber>
    </recommendedName>
</protein>
<dbReference type="AlphaFoldDB" id="A0A1L7X2G4"/>
<dbReference type="OrthoDB" id="10257415at2759"/>
<dbReference type="NCBIfam" id="TIGR03263">
    <property type="entry name" value="guanyl_kin"/>
    <property type="match status" value="1"/>
</dbReference>
<dbReference type="GO" id="GO:0005524">
    <property type="term" value="F:ATP binding"/>
    <property type="evidence" value="ECO:0007669"/>
    <property type="project" value="UniProtKB-KW"/>
</dbReference>
<dbReference type="InterPro" id="IPR008145">
    <property type="entry name" value="GK/Ca_channel_bsu"/>
</dbReference>
<proteinExistence type="predicted"/>
<dbReference type="CDD" id="cd00071">
    <property type="entry name" value="GMPK"/>
    <property type="match status" value="1"/>
</dbReference>
<dbReference type="Pfam" id="PF00625">
    <property type="entry name" value="Guanylate_kin"/>
    <property type="match status" value="1"/>
</dbReference>
<gene>
    <name evidence="7" type="ORF">PAC_09094</name>
</gene>
<evidence type="ECO:0000313" key="7">
    <source>
        <dbReference type="EMBL" id="CZR59202.1"/>
    </source>
</evidence>
<dbReference type="InterPro" id="IPR027417">
    <property type="entry name" value="P-loop_NTPase"/>
</dbReference>
<dbReference type="PROSITE" id="PS50052">
    <property type="entry name" value="GUANYLATE_KINASE_2"/>
    <property type="match status" value="1"/>
</dbReference>